<dbReference type="EMBL" id="VSRR010001760">
    <property type="protein sequence ID" value="MPC27511.1"/>
    <property type="molecule type" value="Genomic_DNA"/>
</dbReference>
<organism evidence="2 3">
    <name type="scientific">Portunus trituberculatus</name>
    <name type="common">Swimming crab</name>
    <name type="synonym">Neptunus trituberculatus</name>
    <dbReference type="NCBI Taxonomy" id="210409"/>
    <lineage>
        <taxon>Eukaryota</taxon>
        <taxon>Metazoa</taxon>
        <taxon>Ecdysozoa</taxon>
        <taxon>Arthropoda</taxon>
        <taxon>Crustacea</taxon>
        <taxon>Multicrustacea</taxon>
        <taxon>Malacostraca</taxon>
        <taxon>Eumalacostraca</taxon>
        <taxon>Eucarida</taxon>
        <taxon>Decapoda</taxon>
        <taxon>Pleocyemata</taxon>
        <taxon>Brachyura</taxon>
        <taxon>Eubrachyura</taxon>
        <taxon>Portunoidea</taxon>
        <taxon>Portunidae</taxon>
        <taxon>Portuninae</taxon>
        <taxon>Portunus</taxon>
    </lineage>
</organism>
<dbReference type="Proteomes" id="UP000324222">
    <property type="component" value="Unassembled WGS sequence"/>
</dbReference>
<protein>
    <submittedName>
        <fullName evidence="2">Uncharacterized protein</fullName>
    </submittedName>
</protein>
<comment type="caution">
    <text evidence="2">The sequence shown here is derived from an EMBL/GenBank/DDBJ whole genome shotgun (WGS) entry which is preliminary data.</text>
</comment>
<evidence type="ECO:0000313" key="2">
    <source>
        <dbReference type="EMBL" id="MPC27511.1"/>
    </source>
</evidence>
<evidence type="ECO:0000313" key="3">
    <source>
        <dbReference type="Proteomes" id="UP000324222"/>
    </source>
</evidence>
<sequence>MGGRLVWSGRWASPGSVKRTSMVVGLQLGHAKCATLSILGDCKRKQWLVNSNSTFTANDVPLNGLFPGQTYRFPGLEISPTRGRAELGWTLASINRDLRIIQKAPFKPQQKLWAIKNVLVPSTDTNGCWGTPLKASCTRSTKNPPARKPLPRVRKPNLHSDRGQDSNMVVELMQPLPKALTAYTMAKRCATGLVRASAGIAATSQAYHIAVCLASKRLIAARTEEVSTGGWRIPITVVKGSSVRGRNGASSILTHDSCLVILVVFYLQLRIDHKLTFLS</sequence>
<proteinExistence type="predicted"/>
<reference evidence="2 3" key="1">
    <citation type="submission" date="2019-05" db="EMBL/GenBank/DDBJ databases">
        <title>Another draft genome of Portunus trituberculatus and its Hox gene families provides insights of decapod evolution.</title>
        <authorList>
            <person name="Jeong J.-H."/>
            <person name="Song I."/>
            <person name="Kim S."/>
            <person name="Choi T."/>
            <person name="Kim D."/>
            <person name="Ryu S."/>
            <person name="Kim W."/>
        </authorList>
    </citation>
    <scope>NUCLEOTIDE SEQUENCE [LARGE SCALE GENOMIC DNA]</scope>
    <source>
        <tissue evidence="2">Muscle</tissue>
    </source>
</reference>
<gene>
    <name evidence="2" type="ORF">E2C01_020682</name>
</gene>
<name>A0A5B7E0J6_PORTR</name>
<keyword evidence="3" id="KW-1185">Reference proteome</keyword>
<dbReference type="AlphaFoldDB" id="A0A5B7E0J6"/>
<evidence type="ECO:0000256" key="1">
    <source>
        <dbReference type="SAM" id="MobiDB-lite"/>
    </source>
</evidence>
<accession>A0A5B7E0J6</accession>
<feature type="region of interest" description="Disordered" evidence="1">
    <location>
        <begin position="138"/>
        <end position="164"/>
    </location>
</feature>